<keyword evidence="7" id="KW-0924">Ammonia transport</keyword>
<evidence type="ECO:0000313" key="9">
    <source>
        <dbReference type="EMBL" id="KAK4482507.1"/>
    </source>
</evidence>
<feature type="domain" description="Ammonium transporter AmtB-like" evidence="8">
    <location>
        <begin position="103"/>
        <end position="167"/>
    </location>
</feature>
<name>A0ABR0CZW4_9LAMI</name>
<dbReference type="Gene3D" id="1.10.3430.10">
    <property type="entry name" value="Ammonium transporter AmtB like domains"/>
    <property type="match status" value="1"/>
</dbReference>
<evidence type="ECO:0000256" key="4">
    <source>
        <dbReference type="ARBA" id="ARBA00022692"/>
    </source>
</evidence>
<dbReference type="PANTHER" id="PTHR11730">
    <property type="entry name" value="AMMONIUM TRANSPORTER"/>
    <property type="match status" value="1"/>
</dbReference>
<comment type="caution">
    <text evidence="9">The sequence shown here is derived from an EMBL/GenBank/DDBJ whole genome shotgun (WGS) entry which is preliminary data.</text>
</comment>
<evidence type="ECO:0000256" key="2">
    <source>
        <dbReference type="ARBA" id="ARBA00005887"/>
    </source>
</evidence>
<evidence type="ECO:0000256" key="3">
    <source>
        <dbReference type="ARBA" id="ARBA00022448"/>
    </source>
</evidence>
<evidence type="ECO:0000259" key="8">
    <source>
        <dbReference type="Pfam" id="PF00909"/>
    </source>
</evidence>
<dbReference type="InterPro" id="IPR029020">
    <property type="entry name" value="Ammonium/urea_transptr"/>
</dbReference>
<evidence type="ECO:0000256" key="7">
    <source>
        <dbReference type="ARBA" id="ARBA00023177"/>
    </source>
</evidence>
<evidence type="ECO:0000256" key="6">
    <source>
        <dbReference type="ARBA" id="ARBA00023136"/>
    </source>
</evidence>
<dbReference type="InterPro" id="IPR024041">
    <property type="entry name" value="NH4_transpt_AmtB-like_dom"/>
</dbReference>
<reference evidence="9 10" key="1">
    <citation type="journal article" date="2023" name="bioRxiv">
        <title>Genome report: Whole genome sequence and annotation of Penstemon davidsonii.</title>
        <authorList>
            <person name="Ostevik K.L."/>
            <person name="Alabady M."/>
            <person name="Zhang M."/>
            <person name="Rausher M.D."/>
        </authorList>
    </citation>
    <scope>NUCLEOTIDE SEQUENCE [LARGE SCALE GENOMIC DNA]</scope>
    <source>
        <strain evidence="9">DNT005</strain>
        <tissue evidence="9">Whole leaf</tissue>
    </source>
</reference>
<evidence type="ECO:0000256" key="1">
    <source>
        <dbReference type="ARBA" id="ARBA00004141"/>
    </source>
</evidence>
<dbReference type="SUPFAM" id="SSF111352">
    <property type="entry name" value="Ammonium transporter"/>
    <property type="match status" value="1"/>
</dbReference>
<proteinExistence type="inferred from homology"/>
<keyword evidence="4" id="KW-0812">Transmembrane</keyword>
<sequence length="171" mass="19054">MASQINCSAEHLAPFFGPNTTNAADASSYICSQFSAVSSNFTDTSYAIDSTYLLFSAYLISLRNAARLRHALRHEHHAHQRPRRGRRRPLLLPLNGVQHQWAFAIAERTQFVAHLIYSSFLTGFVYSVVSHWFCSVDGWASPINYTGGLLFRSGVIDFSGSGVVHMVDTEL</sequence>
<gene>
    <name evidence="9" type="ORF">RD792_009666</name>
</gene>
<dbReference type="Pfam" id="PF00909">
    <property type="entry name" value="Ammonium_transp"/>
    <property type="match status" value="1"/>
</dbReference>
<keyword evidence="3" id="KW-0813">Transport</keyword>
<accession>A0ABR0CZW4</accession>
<comment type="similarity">
    <text evidence="2">Belongs to the ammonia transporter channel (TC 1.A.11.2) family.</text>
</comment>
<keyword evidence="6" id="KW-0472">Membrane</keyword>
<dbReference type="Proteomes" id="UP001291926">
    <property type="component" value="Unassembled WGS sequence"/>
</dbReference>
<dbReference type="EMBL" id="JAYDYQ010002534">
    <property type="protein sequence ID" value="KAK4482507.1"/>
    <property type="molecule type" value="Genomic_DNA"/>
</dbReference>
<organism evidence="9 10">
    <name type="scientific">Penstemon davidsonii</name>
    <dbReference type="NCBI Taxonomy" id="160366"/>
    <lineage>
        <taxon>Eukaryota</taxon>
        <taxon>Viridiplantae</taxon>
        <taxon>Streptophyta</taxon>
        <taxon>Embryophyta</taxon>
        <taxon>Tracheophyta</taxon>
        <taxon>Spermatophyta</taxon>
        <taxon>Magnoliopsida</taxon>
        <taxon>eudicotyledons</taxon>
        <taxon>Gunneridae</taxon>
        <taxon>Pentapetalae</taxon>
        <taxon>asterids</taxon>
        <taxon>lamiids</taxon>
        <taxon>Lamiales</taxon>
        <taxon>Plantaginaceae</taxon>
        <taxon>Cheloneae</taxon>
        <taxon>Penstemon</taxon>
    </lineage>
</organism>
<dbReference type="PANTHER" id="PTHR11730:SF6">
    <property type="entry name" value="AMMONIUM TRANSPORTER"/>
    <property type="match status" value="1"/>
</dbReference>
<evidence type="ECO:0000313" key="10">
    <source>
        <dbReference type="Proteomes" id="UP001291926"/>
    </source>
</evidence>
<evidence type="ECO:0000256" key="5">
    <source>
        <dbReference type="ARBA" id="ARBA00022989"/>
    </source>
</evidence>
<comment type="subcellular location">
    <subcellularLocation>
        <location evidence="1">Membrane</location>
        <topology evidence="1">Multi-pass membrane protein</topology>
    </subcellularLocation>
</comment>
<keyword evidence="5" id="KW-1133">Transmembrane helix</keyword>
<keyword evidence="10" id="KW-1185">Reference proteome</keyword>
<protein>
    <recommendedName>
        <fullName evidence="8">Ammonium transporter AmtB-like domain-containing protein</fullName>
    </recommendedName>
</protein>